<dbReference type="AlphaFoldDB" id="A0A372J9T3"/>
<dbReference type="Gene3D" id="3.30.565.10">
    <property type="entry name" value="Histidine kinase-like ATPase, C-terminal domain"/>
    <property type="match status" value="1"/>
</dbReference>
<name>A0A372J9T3_9ACTN</name>
<keyword evidence="1" id="KW-0808">Transferase</keyword>
<dbReference type="EMBL" id="QURH01001035">
    <property type="protein sequence ID" value="RFU36752.1"/>
    <property type="molecule type" value="Genomic_DNA"/>
</dbReference>
<accession>A0A372J9T3</accession>
<dbReference type="InterPro" id="IPR036890">
    <property type="entry name" value="HATPase_C_sf"/>
</dbReference>
<reference evidence="1 2" key="1">
    <citation type="submission" date="2018-08" db="EMBL/GenBank/DDBJ databases">
        <title>Actinomadura jelena sp. nov., a novel Actinomycete isolated from soil in Chad.</title>
        <authorList>
            <person name="Shi L."/>
        </authorList>
    </citation>
    <scope>NUCLEOTIDE SEQUENCE [LARGE SCALE GENOMIC DNA]</scope>
    <source>
        <strain evidence="1 2">NEAU-G17</strain>
    </source>
</reference>
<evidence type="ECO:0000313" key="2">
    <source>
        <dbReference type="Proteomes" id="UP000261811"/>
    </source>
</evidence>
<keyword evidence="1" id="KW-0418">Kinase</keyword>
<dbReference type="GO" id="GO:0016301">
    <property type="term" value="F:kinase activity"/>
    <property type="evidence" value="ECO:0007669"/>
    <property type="project" value="UniProtKB-KW"/>
</dbReference>
<organism evidence="1 2">
    <name type="scientific">Actinomadura logoneensis</name>
    <dbReference type="NCBI Taxonomy" id="2293572"/>
    <lineage>
        <taxon>Bacteria</taxon>
        <taxon>Bacillati</taxon>
        <taxon>Actinomycetota</taxon>
        <taxon>Actinomycetes</taxon>
        <taxon>Streptosporangiales</taxon>
        <taxon>Thermomonosporaceae</taxon>
        <taxon>Actinomadura</taxon>
    </lineage>
</organism>
<protein>
    <submittedName>
        <fullName evidence="1">Sensor histidine kinase</fullName>
    </submittedName>
</protein>
<gene>
    <name evidence="1" type="ORF">DZF91_36415</name>
</gene>
<dbReference type="Proteomes" id="UP000261811">
    <property type="component" value="Unassembled WGS sequence"/>
</dbReference>
<sequence length="49" mass="4346">AGGTGPGGGGNGLAGLRERVGAAGGTLRADPSGPGFLLAATVPVATGGE</sequence>
<comment type="caution">
    <text evidence="1">The sequence shown here is derived from an EMBL/GenBank/DDBJ whole genome shotgun (WGS) entry which is preliminary data.</text>
</comment>
<evidence type="ECO:0000313" key="1">
    <source>
        <dbReference type="EMBL" id="RFU36752.1"/>
    </source>
</evidence>
<feature type="non-terminal residue" evidence="1">
    <location>
        <position position="1"/>
    </location>
</feature>
<proteinExistence type="predicted"/>
<keyword evidence="2" id="KW-1185">Reference proteome</keyword>